<keyword evidence="4" id="KW-1185">Reference proteome</keyword>
<feature type="region of interest" description="Disordered" evidence="1">
    <location>
        <begin position="45"/>
        <end position="66"/>
    </location>
</feature>
<dbReference type="EMBL" id="ML996571">
    <property type="protein sequence ID" value="KAF2758481.1"/>
    <property type="molecule type" value="Genomic_DNA"/>
</dbReference>
<evidence type="ECO:0000256" key="1">
    <source>
        <dbReference type="SAM" id="MobiDB-lite"/>
    </source>
</evidence>
<gene>
    <name evidence="3" type="ORF">EJ05DRAFT_485605</name>
</gene>
<dbReference type="Proteomes" id="UP000799437">
    <property type="component" value="Unassembled WGS sequence"/>
</dbReference>
<organism evidence="3 4">
    <name type="scientific">Pseudovirgaria hyperparasitica</name>
    <dbReference type="NCBI Taxonomy" id="470096"/>
    <lineage>
        <taxon>Eukaryota</taxon>
        <taxon>Fungi</taxon>
        <taxon>Dikarya</taxon>
        <taxon>Ascomycota</taxon>
        <taxon>Pezizomycotina</taxon>
        <taxon>Dothideomycetes</taxon>
        <taxon>Dothideomycetes incertae sedis</taxon>
        <taxon>Acrospermales</taxon>
        <taxon>Acrospermaceae</taxon>
        <taxon>Pseudovirgaria</taxon>
    </lineage>
</organism>
<accession>A0A6A6WBJ6</accession>
<reference evidence="3" key="1">
    <citation type="journal article" date="2020" name="Stud. Mycol.">
        <title>101 Dothideomycetes genomes: a test case for predicting lifestyles and emergence of pathogens.</title>
        <authorList>
            <person name="Haridas S."/>
            <person name="Albert R."/>
            <person name="Binder M."/>
            <person name="Bloem J."/>
            <person name="Labutti K."/>
            <person name="Salamov A."/>
            <person name="Andreopoulos B."/>
            <person name="Baker S."/>
            <person name="Barry K."/>
            <person name="Bills G."/>
            <person name="Bluhm B."/>
            <person name="Cannon C."/>
            <person name="Castanera R."/>
            <person name="Culley D."/>
            <person name="Daum C."/>
            <person name="Ezra D."/>
            <person name="Gonzalez J."/>
            <person name="Henrissat B."/>
            <person name="Kuo A."/>
            <person name="Liang C."/>
            <person name="Lipzen A."/>
            <person name="Lutzoni F."/>
            <person name="Magnuson J."/>
            <person name="Mondo S."/>
            <person name="Nolan M."/>
            <person name="Ohm R."/>
            <person name="Pangilinan J."/>
            <person name="Park H.-J."/>
            <person name="Ramirez L."/>
            <person name="Alfaro M."/>
            <person name="Sun H."/>
            <person name="Tritt A."/>
            <person name="Yoshinaga Y."/>
            <person name="Zwiers L.-H."/>
            <person name="Turgeon B."/>
            <person name="Goodwin S."/>
            <person name="Spatafora J."/>
            <person name="Crous P."/>
            <person name="Grigoriev I."/>
        </authorList>
    </citation>
    <scope>NUCLEOTIDE SEQUENCE</scope>
    <source>
        <strain evidence="3">CBS 121739</strain>
    </source>
</reference>
<dbReference type="AlphaFoldDB" id="A0A6A6WBJ6"/>
<evidence type="ECO:0000259" key="2">
    <source>
        <dbReference type="PROSITE" id="PS50181"/>
    </source>
</evidence>
<protein>
    <recommendedName>
        <fullName evidence="2">F-box domain-containing protein</fullName>
    </recommendedName>
</protein>
<proteinExistence type="predicted"/>
<name>A0A6A6WBJ6_9PEZI</name>
<evidence type="ECO:0000313" key="4">
    <source>
        <dbReference type="Proteomes" id="UP000799437"/>
    </source>
</evidence>
<dbReference type="RefSeq" id="XP_033600932.1">
    <property type="nucleotide sequence ID" value="XM_033745464.1"/>
</dbReference>
<evidence type="ECO:0000313" key="3">
    <source>
        <dbReference type="EMBL" id="KAF2758481.1"/>
    </source>
</evidence>
<sequence>MVSLDSARPTLCTASHNLQPSYCITYVLLNDSVCKQNPISLHMKTKKESDSCLPKTGETPKPRNPRLQLDGLPTELLVQIFQYVAFDEYMGHRGLFELRWKETLQDRSDVWKQYMRRTTSQDPKSHPSWIYLRDVMKAHYSTRLSAIAASLLADSMCLLDLRYTMDAEIKTRKLNTQMKQLKELCELLHINGLYHMRHLVLRRVRFAICTLSLDTTTAVDFTATFILDISDDGRHAKVTVVPEFHHLVQTYKHTNHTMRAETGADQASETKQLTSSQLSKLEWALQDAQEHFRRWWESDIQTLLRNRSKRHFDMLDKSLRNLWAVSVAQRRESFDFDDVQLRHELRENGFMMHQGLPECAATGLHGYSRGLDFQENRMLVTSH</sequence>
<dbReference type="GeneID" id="54486518"/>
<dbReference type="InterPro" id="IPR001810">
    <property type="entry name" value="F-box_dom"/>
</dbReference>
<feature type="domain" description="F-box" evidence="2">
    <location>
        <begin position="66"/>
        <end position="114"/>
    </location>
</feature>
<dbReference type="PROSITE" id="PS50181">
    <property type="entry name" value="FBOX"/>
    <property type="match status" value="1"/>
</dbReference>